<keyword evidence="3" id="KW-1185">Reference proteome</keyword>
<dbReference type="Pfam" id="PF12728">
    <property type="entry name" value="HTH_17"/>
    <property type="match status" value="1"/>
</dbReference>
<dbReference type="NCBIfam" id="TIGR01764">
    <property type="entry name" value="excise"/>
    <property type="match status" value="1"/>
</dbReference>
<evidence type="ECO:0000313" key="2">
    <source>
        <dbReference type="EMBL" id="NID08837.1"/>
    </source>
</evidence>
<evidence type="ECO:0000313" key="3">
    <source>
        <dbReference type="Proteomes" id="UP000606008"/>
    </source>
</evidence>
<reference evidence="3" key="1">
    <citation type="submission" date="2019-09" db="EMBL/GenBank/DDBJ databases">
        <authorList>
            <person name="Jung D.-H."/>
        </authorList>
    </citation>
    <scope>NUCLEOTIDE SEQUENCE [LARGE SCALE GENOMIC DNA]</scope>
    <source>
        <strain evidence="3">JA-25</strain>
    </source>
</reference>
<dbReference type="InterPro" id="IPR041657">
    <property type="entry name" value="HTH_17"/>
</dbReference>
<proteinExistence type="predicted"/>
<dbReference type="InterPro" id="IPR010093">
    <property type="entry name" value="SinI_DNA-bd"/>
</dbReference>
<accession>A0ABX0QD07</accession>
<feature type="domain" description="Helix-turn-helix" evidence="1">
    <location>
        <begin position="41"/>
        <end position="85"/>
    </location>
</feature>
<dbReference type="RefSeq" id="WP_166690664.1">
    <property type="nucleotide sequence ID" value="NZ_WAEL01000001.1"/>
</dbReference>
<comment type="caution">
    <text evidence="2">The sequence shown here is derived from an EMBL/GenBank/DDBJ whole genome shotgun (WGS) entry which is preliminary data.</text>
</comment>
<gene>
    <name evidence="2" type="ORF">F7231_01510</name>
</gene>
<name>A0ABX0QD07_9BACT</name>
<reference evidence="3" key="2">
    <citation type="submission" date="2023-07" db="EMBL/GenBank/DDBJ databases">
        <authorList>
            <person name="Jung D.-H."/>
        </authorList>
    </citation>
    <scope>NUCLEOTIDE SEQUENCE [LARGE SCALE GENOMIC DNA]</scope>
    <source>
        <strain evidence="3">JA-25</strain>
    </source>
</reference>
<protein>
    <submittedName>
        <fullName evidence="2">Helix-turn-helix domain-containing protein</fullName>
    </submittedName>
</protein>
<organism evidence="2 3">
    <name type="scientific">Fibrivirga algicola</name>
    <dbReference type="NCBI Taxonomy" id="2950420"/>
    <lineage>
        <taxon>Bacteria</taxon>
        <taxon>Pseudomonadati</taxon>
        <taxon>Bacteroidota</taxon>
        <taxon>Cytophagia</taxon>
        <taxon>Cytophagales</taxon>
        <taxon>Spirosomataceae</taxon>
        <taxon>Fibrivirga</taxon>
    </lineage>
</organism>
<dbReference type="Proteomes" id="UP000606008">
    <property type="component" value="Unassembled WGS sequence"/>
</dbReference>
<sequence length="97" mass="11332">MRCRAYKARQRSAKVEISNQQTEQIRLQPIATLRAEEYLIVDESARLVRISRRTLYRLIERGELPVTKLRSFTVIRRANIDRLFETPTPTQKTSAAS</sequence>
<evidence type="ECO:0000259" key="1">
    <source>
        <dbReference type="Pfam" id="PF12728"/>
    </source>
</evidence>
<dbReference type="EMBL" id="WAEL01000001">
    <property type="protein sequence ID" value="NID08837.1"/>
    <property type="molecule type" value="Genomic_DNA"/>
</dbReference>